<dbReference type="InterPro" id="IPR032466">
    <property type="entry name" value="Metal_Hydrolase"/>
</dbReference>
<comment type="caution">
    <text evidence="3">The sequence shown here is derived from an EMBL/GenBank/DDBJ whole genome shotgun (WGS) entry which is preliminary data.</text>
</comment>
<gene>
    <name evidence="3" type="ORF">LQ384_11670</name>
</gene>
<dbReference type="PANTHER" id="PTHR21240">
    <property type="entry name" value="2-AMINO-3-CARBOXYLMUCONATE-6-SEMIALDEHYDE DECARBOXYLASE"/>
    <property type="match status" value="1"/>
</dbReference>
<evidence type="ECO:0000259" key="2">
    <source>
        <dbReference type="Pfam" id="PF04909"/>
    </source>
</evidence>
<dbReference type="Gene3D" id="3.20.20.140">
    <property type="entry name" value="Metal-dependent hydrolases"/>
    <property type="match status" value="1"/>
</dbReference>
<evidence type="ECO:0000313" key="3">
    <source>
        <dbReference type="EMBL" id="MCD2111759.1"/>
    </source>
</evidence>
<reference evidence="3" key="1">
    <citation type="submission" date="2021-11" db="EMBL/GenBank/DDBJ databases">
        <title>Development of a sustainable strategy for remediation of hydrocarbon-contaminated territories based on the waste exchange concept.</title>
        <authorList>
            <person name="Elkin A."/>
        </authorList>
    </citation>
    <scope>NUCLEOTIDE SEQUENCE</scope>
    <source>
        <strain evidence="3">IEGM 757</strain>
    </source>
</reference>
<dbReference type="RefSeq" id="WP_230790528.1">
    <property type="nucleotide sequence ID" value="NZ_JAJNCO010000005.1"/>
</dbReference>
<dbReference type="GO" id="GO:0016787">
    <property type="term" value="F:hydrolase activity"/>
    <property type="evidence" value="ECO:0007669"/>
    <property type="project" value="InterPro"/>
</dbReference>
<name>A0AAW4XG14_RHORH</name>
<dbReference type="GO" id="GO:0019748">
    <property type="term" value="P:secondary metabolic process"/>
    <property type="evidence" value="ECO:0007669"/>
    <property type="project" value="TreeGrafter"/>
</dbReference>
<dbReference type="EMBL" id="JAJNCO010000005">
    <property type="protein sequence ID" value="MCD2111759.1"/>
    <property type="molecule type" value="Genomic_DNA"/>
</dbReference>
<feature type="domain" description="Amidohydrolase-related" evidence="2">
    <location>
        <begin position="101"/>
        <end position="392"/>
    </location>
</feature>
<evidence type="ECO:0000313" key="4">
    <source>
        <dbReference type="Proteomes" id="UP001198630"/>
    </source>
</evidence>
<keyword evidence="1" id="KW-0456">Lyase</keyword>
<sequence>MTANDLPYQLFDADNHLYETEEALTKFLPEKYKDVIKYVQVDGRTKIAIRGQISDYIPNPTFEVVARPGAMEDYFKNGNPEGKSRREIFGKSMKSIPAFREPAARLELMDELRIERTLMFPTLASLVEERMRDDPELIHAVVHSLNQWLYETWSFNYKDRIFTVPVISLPIVDKAIEELEWCVERGAKAILVRPAPVPGYRGPRSFALPEFDPFWKRVVELDVLVTQHSSDSGYARHTAEWDGADKEMLPFVTNTFHMVNEWRPIQDAVASWVCHGALLRFPELRIAVIENGASWLPGLLQNLADTFKKAPEGFGMKDPVEAVKKSIHVSPFWEEDFSKLTALIGAERVLFGSDYPHPEGLAEPTTYIQHIQHLPFEDQKLVMGGNLARLLKV</sequence>
<accession>A0AAW4XG14</accession>
<dbReference type="InterPro" id="IPR032465">
    <property type="entry name" value="ACMSD"/>
</dbReference>
<dbReference type="Pfam" id="PF04909">
    <property type="entry name" value="Amidohydro_2"/>
    <property type="match status" value="1"/>
</dbReference>
<dbReference type="GO" id="GO:0005737">
    <property type="term" value="C:cytoplasm"/>
    <property type="evidence" value="ECO:0007669"/>
    <property type="project" value="TreeGrafter"/>
</dbReference>
<dbReference type="PANTHER" id="PTHR21240:SF28">
    <property type="entry name" value="ISO-OROTATE DECARBOXYLASE (EUROFUNG)"/>
    <property type="match status" value="1"/>
</dbReference>
<organism evidence="3 4">
    <name type="scientific">Rhodococcus rhodochrous</name>
    <dbReference type="NCBI Taxonomy" id="1829"/>
    <lineage>
        <taxon>Bacteria</taxon>
        <taxon>Bacillati</taxon>
        <taxon>Actinomycetota</taxon>
        <taxon>Actinomycetes</taxon>
        <taxon>Mycobacteriales</taxon>
        <taxon>Nocardiaceae</taxon>
        <taxon>Rhodococcus</taxon>
    </lineage>
</organism>
<dbReference type="Proteomes" id="UP001198630">
    <property type="component" value="Unassembled WGS sequence"/>
</dbReference>
<dbReference type="InterPro" id="IPR006680">
    <property type="entry name" value="Amidohydro-rel"/>
</dbReference>
<dbReference type="SUPFAM" id="SSF51556">
    <property type="entry name" value="Metallo-dependent hydrolases"/>
    <property type="match status" value="1"/>
</dbReference>
<protein>
    <submittedName>
        <fullName evidence="3">Amidohydrolase</fullName>
    </submittedName>
</protein>
<proteinExistence type="predicted"/>
<dbReference type="AlphaFoldDB" id="A0AAW4XG14"/>
<dbReference type="GO" id="GO:0016831">
    <property type="term" value="F:carboxy-lyase activity"/>
    <property type="evidence" value="ECO:0007669"/>
    <property type="project" value="InterPro"/>
</dbReference>
<evidence type="ECO:0000256" key="1">
    <source>
        <dbReference type="ARBA" id="ARBA00023239"/>
    </source>
</evidence>